<gene>
    <name evidence="1" type="ORF">CKO25_12790</name>
</gene>
<sequence>MVEEATFVTIIPAIQCFEMLHPVSSLEGVGHVIGPLYPATHVLASTRGVSKKALSFASLEASF</sequence>
<name>A0A9X0WJK1_9GAMM</name>
<evidence type="ECO:0000313" key="1">
    <source>
        <dbReference type="EMBL" id="MBK1645504.1"/>
    </source>
</evidence>
<reference evidence="1 2" key="1">
    <citation type="journal article" date="2020" name="Microorganisms">
        <title>Osmotic Adaptation and Compatible Solute Biosynthesis of Phototrophic Bacteria as Revealed from Genome Analyses.</title>
        <authorList>
            <person name="Imhoff J.F."/>
            <person name="Rahn T."/>
            <person name="Kunzel S."/>
            <person name="Keller A."/>
            <person name="Neulinger S.C."/>
        </authorList>
    </citation>
    <scope>NUCLEOTIDE SEQUENCE [LARGE SCALE GENOMIC DNA]</scope>
    <source>
        <strain evidence="1 2">DSM 21303</strain>
    </source>
</reference>
<dbReference type="Proteomes" id="UP001138802">
    <property type="component" value="Unassembled WGS sequence"/>
</dbReference>
<keyword evidence="2" id="KW-1185">Reference proteome</keyword>
<comment type="caution">
    <text evidence="1">The sequence shown here is derived from an EMBL/GenBank/DDBJ whole genome shotgun (WGS) entry which is preliminary data.</text>
</comment>
<evidence type="ECO:0000313" key="2">
    <source>
        <dbReference type="Proteomes" id="UP001138802"/>
    </source>
</evidence>
<accession>A0A9X0WJK1</accession>
<proteinExistence type="predicted"/>
<protein>
    <submittedName>
        <fullName evidence="1">Uncharacterized protein</fullName>
    </submittedName>
</protein>
<dbReference type="EMBL" id="NRSD01000013">
    <property type="protein sequence ID" value="MBK1645504.1"/>
    <property type="molecule type" value="Genomic_DNA"/>
</dbReference>
<dbReference type="AlphaFoldDB" id="A0A9X0WJK1"/>
<organism evidence="1 2">
    <name type="scientific">Thiocapsa imhoffii</name>
    <dbReference type="NCBI Taxonomy" id="382777"/>
    <lineage>
        <taxon>Bacteria</taxon>
        <taxon>Pseudomonadati</taxon>
        <taxon>Pseudomonadota</taxon>
        <taxon>Gammaproteobacteria</taxon>
        <taxon>Chromatiales</taxon>
        <taxon>Chromatiaceae</taxon>
        <taxon>Thiocapsa</taxon>
    </lineage>
</organism>